<evidence type="ECO:0000259" key="8">
    <source>
        <dbReference type="PROSITE" id="PS50850"/>
    </source>
</evidence>
<evidence type="ECO:0000256" key="4">
    <source>
        <dbReference type="ARBA" id="ARBA00022989"/>
    </source>
</evidence>
<dbReference type="RefSeq" id="WP_340292871.1">
    <property type="nucleotide sequence ID" value="NZ_JBBEOI010000086.1"/>
</dbReference>
<dbReference type="InterPro" id="IPR036259">
    <property type="entry name" value="MFS_trans_sf"/>
</dbReference>
<proteinExistence type="predicted"/>
<evidence type="ECO:0000313" key="10">
    <source>
        <dbReference type="Proteomes" id="UP001595685"/>
    </source>
</evidence>
<dbReference type="Pfam" id="PF07690">
    <property type="entry name" value="MFS_1"/>
    <property type="match status" value="1"/>
</dbReference>
<keyword evidence="4 7" id="KW-1133">Transmembrane helix</keyword>
<evidence type="ECO:0000256" key="2">
    <source>
        <dbReference type="ARBA" id="ARBA00022475"/>
    </source>
</evidence>
<evidence type="ECO:0000256" key="6">
    <source>
        <dbReference type="SAM" id="MobiDB-lite"/>
    </source>
</evidence>
<dbReference type="PANTHER" id="PTHR23513">
    <property type="entry name" value="INTEGRAL MEMBRANE EFFLUX PROTEIN-RELATED"/>
    <property type="match status" value="1"/>
</dbReference>
<keyword evidence="2" id="KW-1003">Cell membrane</keyword>
<feature type="region of interest" description="Disordered" evidence="6">
    <location>
        <begin position="424"/>
        <end position="454"/>
    </location>
</feature>
<feature type="transmembrane region" description="Helical" evidence="7">
    <location>
        <begin position="391"/>
        <end position="413"/>
    </location>
</feature>
<evidence type="ECO:0000256" key="3">
    <source>
        <dbReference type="ARBA" id="ARBA00022692"/>
    </source>
</evidence>
<feature type="transmembrane region" description="Helical" evidence="7">
    <location>
        <begin position="322"/>
        <end position="344"/>
    </location>
</feature>
<dbReference type="PROSITE" id="PS50850">
    <property type="entry name" value="MFS"/>
    <property type="match status" value="1"/>
</dbReference>
<feature type="transmembrane region" description="Helical" evidence="7">
    <location>
        <begin position="298"/>
        <end position="316"/>
    </location>
</feature>
<feature type="transmembrane region" description="Helical" evidence="7">
    <location>
        <begin position="57"/>
        <end position="75"/>
    </location>
</feature>
<evidence type="ECO:0000313" key="9">
    <source>
        <dbReference type="EMBL" id="MFC3688686.1"/>
    </source>
</evidence>
<dbReference type="CDD" id="cd06173">
    <property type="entry name" value="MFS_MefA_like"/>
    <property type="match status" value="1"/>
</dbReference>
<dbReference type="Proteomes" id="UP001595685">
    <property type="component" value="Unassembled WGS sequence"/>
</dbReference>
<gene>
    <name evidence="9" type="ORF">ACFOLH_10065</name>
</gene>
<dbReference type="EMBL" id="JBHRWW010000005">
    <property type="protein sequence ID" value="MFC3688686.1"/>
    <property type="molecule type" value="Genomic_DNA"/>
</dbReference>
<evidence type="ECO:0000256" key="1">
    <source>
        <dbReference type="ARBA" id="ARBA00004651"/>
    </source>
</evidence>
<comment type="subcellular location">
    <subcellularLocation>
        <location evidence="1">Cell membrane</location>
        <topology evidence="1">Multi-pass membrane protein</topology>
    </subcellularLocation>
</comment>
<organism evidence="9 10">
    <name type="scientific">Aquipuribacter hungaricus</name>
    <dbReference type="NCBI Taxonomy" id="545624"/>
    <lineage>
        <taxon>Bacteria</taxon>
        <taxon>Bacillati</taxon>
        <taxon>Actinomycetota</taxon>
        <taxon>Actinomycetes</taxon>
        <taxon>Micrococcales</taxon>
        <taxon>Intrasporangiaceae</taxon>
        <taxon>Aquipuribacter</taxon>
    </lineage>
</organism>
<dbReference type="PANTHER" id="PTHR23513:SF6">
    <property type="entry name" value="MAJOR FACILITATOR SUPERFAMILY ASSOCIATED DOMAIN-CONTAINING PROTEIN"/>
    <property type="match status" value="1"/>
</dbReference>
<feature type="domain" description="Major facilitator superfamily (MFS) profile" evidence="8">
    <location>
        <begin position="1"/>
        <end position="414"/>
    </location>
</feature>
<dbReference type="InterPro" id="IPR020846">
    <property type="entry name" value="MFS_dom"/>
</dbReference>
<keyword evidence="5 7" id="KW-0472">Membrane</keyword>
<dbReference type="Gene3D" id="1.20.1250.20">
    <property type="entry name" value="MFS general substrate transporter like domains"/>
    <property type="match status" value="1"/>
</dbReference>
<keyword evidence="3 7" id="KW-0812">Transmembrane</keyword>
<accession>A0ABV7WI02</accession>
<evidence type="ECO:0000256" key="7">
    <source>
        <dbReference type="SAM" id="Phobius"/>
    </source>
</evidence>
<dbReference type="SUPFAM" id="SSF103473">
    <property type="entry name" value="MFS general substrate transporter"/>
    <property type="match status" value="1"/>
</dbReference>
<reference evidence="10" key="1">
    <citation type="journal article" date="2019" name="Int. J. Syst. Evol. Microbiol.">
        <title>The Global Catalogue of Microorganisms (GCM) 10K type strain sequencing project: providing services to taxonomists for standard genome sequencing and annotation.</title>
        <authorList>
            <consortium name="The Broad Institute Genomics Platform"/>
            <consortium name="The Broad Institute Genome Sequencing Center for Infectious Disease"/>
            <person name="Wu L."/>
            <person name="Ma J."/>
        </authorList>
    </citation>
    <scope>NUCLEOTIDE SEQUENCE [LARGE SCALE GENOMIC DNA]</scope>
    <source>
        <strain evidence="10">NCAIM B.02333</strain>
    </source>
</reference>
<comment type="caution">
    <text evidence="9">The sequence shown here is derived from an EMBL/GenBank/DDBJ whole genome shotgun (WGS) entry which is preliminary data.</text>
</comment>
<sequence length="454" mass="47274">MGRVGSWYRESLVGHPVGRDFRRLWAGDTVSQVGTQVGGIALPLLAVQVLGADELEMGLLATFENIAFLLVGLPAGAWVDRLLKRRVLVVGDLVRALALLSLPVAYLLDVLTFPLLLVVATVTGVATVFFDVAYQSYLPSIVPSSRISEGNARLQVSHSVAHVVGPALGGLLVRAVGAPLVLLVDALSFLGSALFLGRIRHREEPPSRAGRRPLRTEIGEGLRFVVGQPLLRRIVATTATSNAASNLGGGLLVLYVVRDLGLSEAQLGLVLSVGALGGLAGAFASGAVMRVVGEGRTIALAILPSSAAAALVPLAAGRSQGTALVMLAVSMAVYGFGVVVYNVAQVSFRQRLCPLPLLGRMNASVRFVVWGVNPVAAFVGGVVAAQAGIVTVLWAGVVLEAAAVLPVLLSPLVRMRDLPRHLDQHADRSADEGGDETVDAPADGRRDSTEPAGP</sequence>
<feature type="transmembrane region" description="Helical" evidence="7">
    <location>
        <begin position="234"/>
        <end position="257"/>
    </location>
</feature>
<feature type="transmembrane region" description="Helical" evidence="7">
    <location>
        <begin position="365"/>
        <end position="385"/>
    </location>
</feature>
<feature type="transmembrane region" description="Helical" evidence="7">
    <location>
        <begin position="269"/>
        <end position="291"/>
    </location>
</feature>
<protein>
    <submittedName>
        <fullName evidence="9">MFS transporter</fullName>
    </submittedName>
</protein>
<evidence type="ECO:0000256" key="5">
    <source>
        <dbReference type="ARBA" id="ARBA00023136"/>
    </source>
</evidence>
<feature type="compositionally biased region" description="Basic and acidic residues" evidence="6">
    <location>
        <begin position="442"/>
        <end position="454"/>
    </location>
</feature>
<name>A0ABV7WI02_9MICO</name>
<feature type="transmembrane region" description="Helical" evidence="7">
    <location>
        <begin position="179"/>
        <end position="199"/>
    </location>
</feature>
<keyword evidence="10" id="KW-1185">Reference proteome</keyword>
<dbReference type="InterPro" id="IPR011701">
    <property type="entry name" value="MFS"/>
</dbReference>